<keyword evidence="2" id="KW-0282">Flagellum</keyword>
<dbReference type="InterPro" id="IPR001543">
    <property type="entry name" value="FliN-like_C"/>
</dbReference>
<feature type="domain" description="Flagellar motor switch protein FliN-like C-terminal" evidence="1">
    <location>
        <begin position="221"/>
        <end position="286"/>
    </location>
</feature>
<reference evidence="2 3" key="2">
    <citation type="journal article" date="2022" name="Mar. Drugs">
        <title>Bioassay-Guided Fractionation Leads to the Detection of Cholic Acid Generated by the Rare Thalassomonas sp.</title>
        <authorList>
            <person name="Pheiffer F."/>
            <person name="Schneider Y.K."/>
            <person name="Hansen E.H."/>
            <person name="Andersen J.H."/>
            <person name="Isaksson J."/>
            <person name="Busche T."/>
            <person name="R C."/>
            <person name="Kalinowski J."/>
            <person name="Zyl L.V."/>
            <person name="Trindade M."/>
        </authorList>
    </citation>
    <scope>NUCLEOTIDE SEQUENCE [LARGE SCALE GENOMIC DNA]</scope>
    <source>
        <strain evidence="2 3">XOM25</strain>
    </source>
</reference>
<dbReference type="KEGG" id="tvd:SG34_028285"/>
<dbReference type="Pfam" id="PF01052">
    <property type="entry name" value="FliMN_C"/>
    <property type="match status" value="1"/>
</dbReference>
<dbReference type="Gene3D" id="2.30.330.10">
    <property type="entry name" value="SpoA-like"/>
    <property type="match status" value="1"/>
</dbReference>
<name>A0AAE9Z329_9GAMM</name>
<accession>A0AAE9Z329</accession>
<keyword evidence="2" id="KW-0969">Cilium</keyword>
<protein>
    <submittedName>
        <fullName evidence="2">FliM/FliN family flagellar motor switch protein</fullName>
    </submittedName>
</protein>
<dbReference type="SUPFAM" id="SSF101801">
    <property type="entry name" value="Surface presentation of antigens (SPOA)"/>
    <property type="match status" value="1"/>
</dbReference>
<reference evidence="2 3" key="1">
    <citation type="journal article" date="2015" name="Genome Announc.">
        <title>Draft Genome Sequences of Marine Isolates of Thalassomonas viridans and Thalassomonas actiniarum.</title>
        <authorList>
            <person name="Olonade I."/>
            <person name="van Zyl L.J."/>
            <person name="Trindade M."/>
        </authorList>
    </citation>
    <scope>NUCLEOTIDE SEQUENCE [LARGE SCALE GENOMIC DNA]</scope>
    <source>
        <strain evidence="2 3">XOM25</strain>
    </source>
</reference>
<proteinExistence type="predicted"/>
<gene>
    <name evidence="2" type="ORF">SG34_028285</name>
</gene>
<dbReference type="Proteomes" id="UP000032352">
    <property type="component" value="Chromosome"/>
</dbReference>
<evidence type="ECO:0000313" key="3">
    <source>
        <dbReference type="Proteomes" id="UP000032352"/>
    </source>
</evidence>
<dbReference type="EMBL" id="CP059733">
    <property type="protein sequence ID" value="WDE05149.1"/>
    <property type="molecule type" value="Genomic_DNA"/>
</dbReference>
<dbReference type="RefSeq" id="WP_044838856.1">
    <property type="nucleotide sequence ID" value="NZ_CP059733.1"/>
</dbReference>
<sequence>MPAFTPAAKRILAADEAIGVEPYDLLGDKRHRQTCLNLINACHHELLTRLESECIRLLNDHECKLELSPFSCGAIAIEQDTLLWLQASNGANEHVILAINYATLYNLAEIFLGGQQAKIGKKNGDIKVSDSELRLLTTLLNIHLTASDQLLELDNQWQILPVNKPETTEEYLTASSCLTIKDYQATWDIWYQPSIIAPRVAQPDADADLSLLEAKLAFAAEKIPTELNLVLAKTRLTVAQLTRLRKDDLIMLDLPEVVNAYAGKQVIAQGRVVEKSGQLVMQVTDVPQE</sequence>
<organism evidence="2 3">
    <name type="scientific">Thalassomonas viridans</name>
    <dbReference type="NCBI Taxonomy" id="137584"/>
    <lineage>
        <taxon>Bacteria</taxon>
        <taxon>Pseudomonadati</taxon>
        <taxon>Pseudomonadota</taxon>
        <taxon>Gammaproteobacteria</taxon>
        <taxon>Alteromonadales</taxon>
        <taxon>Colwelliaceae</taxon>
        <taxon>Thalassomonas</taxon>
    </lineage>
</organism>
<keyword evidence="2" id="KW-0966">Cell projection</keyword>
<keyword evidence="3" id="KW-1185">Reference proteome</keyword>
<evidence type="ECO:0000313" key="2">
    <source>
        <dbReference type="EMBL" id="WDE05149.1"/>
    </source>
</evidence>
<dbReference type="InterPro" id="IPR036429">
    <property type="entry name" value="SpoA-like_sf"/>
</dbReference>
<evidence type="ECO:0000259" key="1">
    <source>
        <dbReference type="Pfam" id="PF01052"/>
    </source>
</evidence>
<dbReference type="AlphaFoldDB" id="A0AAE9Z329"/>